<protein>
    <submittedName>
        <fullName evidence="4">RGS domain-containing protein</fullName>
    </submittedName>
</protein>
<sequence length="145" mass="16356">MKLRPFDSDDATLEVLAAQGLFLMCERSAAVLECHHHHRPRHTVGLTFNYIIRCSSAGNYSQRRPQSSHSFTLPPSEPSSPKPDDDCSNLPAAELYKQMTGNHLDLLEYASANLSKFFRQRDLVVSRAALRTYLFTQTPLPNSVH</sequence>
<organism evidence="4">
    <name type="scientific">Gongylonema pulchrum</name>
    <dbReference type="NCBI Taxonomy" id="637853"/>
    <lineage>
        <taxon>Eukaryota</taxon>
        <taxon>Metazoa</taxon>
        <taxon>Ecdysozoa</taxon>
        <taxon>Nematoda</taxon>
        <taxon>Chromadorea</taxon>
        <taxon>Rhabditida</taxon>
        <taxon>Spirurina</taxon>
        <taxon>Spiruromorpha</taxon>
        <taxon>Spiruroidea</taxon>
        <taxon>Gongylonematidae</taxon>
        <taxon>Gongylonema</taxon>
    </lineage>
</organism>
<feature type="compositionally biased region" description="Polar residues" evidence="1">
    <location>
        <begin position="60"/>
        <end position="73"/>
    </location>
</feature>
<evidence type="ECO:0000313" key="2">
    <source>
        <dbReference type="EMBL" id="VDN39666.1"/>
    </source>
</evidence>
<keyword evidence="3" id="KW-1185">Reference proteome</keyword>
<feature type="region of interest" description="Disordered" evidence="1">
    <location>
        <begin position="60"/>
        <end position="90"/>
    </location>
</feature>
<evidence type="ECO:0000256" key="1">
    <source>
        <dbReference type="SAM" id="MobiDB-lite"/>
    </source>
</evidence>
<evidence type="ECO:0000313" key="4">
    <source>
        <dbReference type="WBParaSite" id="GPUH_0002224001-mRNA-1"/>
    </source>
</evidence>
<evidence type="ECO:0000313" key="3">
    <source>
        <dbReference type="Proteomes" id="UP000271098"/>
    </source>
</evidence>
<reference evidence="4" key="1">
    <citation type="submission" date="2016-06" db="UniProtKB">
        <authorList>
            <consortium name="WormBaseParasite"/>
        </authorList>
    </citation>
    <scope>IDENTIFICATION</scope>
</reference>
<proteinExistence type="predicted"/>
<accession>A0A183EMM2</accession>
<dbReference type="OrthoDB" id="6381867at2759"/>
<name>A0A183EMM2_9BILA</name>
<reference evidence="2 3" key="2">
    <citation type="submission" date="2018-11" db="EMBL/GenBank/DDBJ databases">
        <authorList>
            <consortium name="Pathogen Informatics"/>
        </authorList>
    </citation>
    <scope>NUCLEOTIDE SEQUENCE [LARGE SCALE GENOMIC DNA]</scope>
</reference>
<dbReference type="WBParaSite" id="GPUH_0002224001-mRNA-1">
    <property type="protein sequence ID" value="GPUH_0002224001-mRNA-1"/>
    <property type="gene ID" value="GPUH_0002224001"/>
</dbReference>
<dbReference type="Proteomes" id="UP000271098">
    <property type="component" value="Unassembled WGS sequence"/>
</dbReference>
<dbReference type="AlphaFoldDB" id="A0A183EMM2"/>
<gene>
    <name evidence="2" type="ORF">GPUH_LOCUS22214</name>
</gene>
<dbReference type="EMBL" id="UYRT01094533">
    <property type="protein sequence ID" value="VDN39666.1"/>
    <property type="molecule type" value="Genomic_DNA"/>
</dbReference>